<gene>
    <name evidence="1" type="ORF">YH66_05335</name>
</gene>
<dbReference type="EMBL" id="CP011309">
    <property type="protein sequence ID" value="AKF27017.1"/>
    <property type="molecule type" value="Genomic_DNA"/>
</dbReference>
<dbReference type="PATRIC" id="fig|92706.3.peg.1107"/>
<dbReference type="HOGENOM" id="CLU_3042435_0_0_11"/>
<dbReference type="AlphaFoldDB" id="A0A0F6WQA0"/>
<keyword evidence="2" id="KW-1185">Reference proteome</keyword>
<name>A0A0F6WQA0_9CORY</name>
<organism evidence="1 2">
    <name type="scientific">[Brevibacterium] flavum</name>
    <dbReference type="NCBI Taxonomy" id="92706"/>
    <lineage>
        <taxon>Bacteria</taxon>
        <taxon>Bacillati</taxon>
        <taxon>Actinomycetota</taxon>
        <taxon>Actinomycetes</taxon>
        <taxon>Mycobacteriales</taxon>
        <taxon>Corynebacteriaceae</taxon>
        <taxon>Corynebacterium</taxon>
    </lineage>
</organism>
<accession>A0A0F6WQA0</accession>
<protein>
    <submittedName>
        <fullName evidence="1">Uncharacterized protein</fullName>
    </submittedName>
</protein>
<sequence>MSETIHFPVSEPIIRTGDIPALSKAVTKTCEAVGEVARQNLVLAEAVSALSERIAVLEGRTP</sequence>
<reference evidence="1 2" key="1">
    <citation type="submission" date="2015-04" db="EMBL/GenBank/DDBJ databases">
        <title>Complete Genome Sequence of Brevibacterium flavum ATCC 15168.</title>
        <authorList>
            <person name="Ahn J."/>
            <person name="Park G."/>
            <person name="Jeon W."/>
            <person name="Jang Y."/>
            <person name="Jang M."/>
            <person name="Lee H."/>
            <person name="Lee H."/>
        </authorList>
    </citation>
    <scope>NUCLEOTIDE SEQUENCE [LARGE SCALE GENOMIC DNA]</scope>
    <source>
        <strain evidence="1 2">ATCC 15168</strain>
    </source>
</reference>
<evidence type="ECO:0000313" key="1">
    <source>
        <dbReference type="EMBL" id="AKF27017.1"/>
    </source>
</evidence>
<evidence type="ECO:0000313" key="2">
    <source>
        <dbReference type="Proteomes" id="UP000034037"/>
    </source>
</evidence>
<dbReference type="RefSeq" id="WP_003863650.1">
    <property type="nucleotide sequence ID" value="NZ_CP011309.1"/>
</dbReference>
<dbReference type="Proteomes" id="UP000034037">
    <property type="component" value="Chromosome"/>
</dbReference>
<proteinExistence type="predicted"/>